<dbReference type="RefSeq" id="WP_250140086.1">
    <property type="nucleotide sequence ID" value="NZ_JALIQP010000002.1"/>
</dbReference>
<organism evidence="5 6">
    <name type="scientific">Halosolutus amylolyticus</name>
    <dbReference type="NCBI Taxonomy" id="2932267"/>
    <lineage>
        <taxon>Archaea</taxon>
        <taxon>Methanobacteriati</taxon>
        <taxon>Methanobacteriota</taxon>
        <taxon>Stenosarchaea group</taxon>
        <taxon>Halobacteria</taxon>
        <taxon>Halobacteriales</taxon>
        <taxon>Natrialbaceae</taxon>
        <taxon>Halosolutus</taxon>
    </lineage>
</organism>
<dbReference type="GO" id="GO:0016787">
    <property type="term" value="F:hydrolase activity"/>
    <property type="evidence" value="ECO:0007669"/>
    <property type="project" value="UniProtKB-KW"/>
</dbReference>
<evidence type="ECO:0000259" key="4">
    <source>
        <dbReference type="Pfam" id="PF07859"/>
    </source>
</evidence>
<dbReference type="InterPro" id="IPR029058">
    <property type="entry name" value="AB_hydrolase_fold"/>
</dbReference>
<dbReference type="InterPro" id="IPR013094">
    <property type="entry name" value="AB_hydrolase_3"/>
</dbReference>
<keyword evidence="2 5" id="KW-0378">Hydrolase</keyword>
<dbReference type="InterPro" id="IPR033140">
    <property type="entry name" value="Lipase_GDXG_put_SER_AS"/>
</dbReference>
<feature type="domain" description="Alpha/beta hydrolase fold-3" evidence="4">
    <location>
        <begin position="99"/>
        <end position="306"/>
    </location>
</feature>
<evidence type="ECO:0000256" key="2">
    <source>
        <dbReference type="ARBA" id="ARBA00022801"/>
    </source>
</evidence>
<feature type="compositionally biased region" description="Basic and acidic residues" evidence="3">
    <location>
        <begin position="11"/>
        <end position="23"/>
    </location>
</feature>
<dbReference type="PANTHER" id="PTHR48081">
    <property type="entry name" value="AB HYDROLASE SUPERFAMILY PROTEIN C4A8.06C"/>
    <property type="match status" value="1"/>
</dbReference>
<dbReference type="PROSITE" id="PS01174">
    <property type="entry name" value="LIPASE_GDXG_SER"/>
    <property type="match status" value="1"/>
</dbReference>
<dbReference type="Proteomes" id="UP001595898">
    <property type="component" value="Unassembled WGS sequence"/>
</dbReference>
<proteinExistence type="inferred from homology"/>
<evidence type="ECO:0000313" key="6">
    <source>
        <dbReference type="Proteomes" id="UP001595898"/>
    </source>
</evidence>
<dbReference type="InterPro" id="IPR050300">
    <property type="entry name" value="GDXG_lipolytic_enzyme"/>
</dbReference>
<dbReference type="Pfam" id="PF07859">
    <property type="entry name" value="Abhydrolase_3"/>
    <property type="match status" value="1"/>
</dbReference>
<evidence type="ECO:0000313" key="5">
    <source>
        <dbReference type="EMBL" id="MFC4543236.1"/>
    </source>
</evidence>
<name>A0ABD5PRV1_9EURY</name>
<reference evidence="5 6" key="1">
    <citation type="journal article" date="2019" name="Int. J. Syst. Evol. Microbiol.">
        <title>The Global Catalogue of Microorganisms (GCM) 10K type strain sequencing project: providing services to taxonomists for standard genome sequencing and annotation.</title>
        <authorList>
            <consortium name="The Broad Institute Genomics Platform"/>
            <consortium name="The Broad Institute Genome Sequencing Center for Infectious Disease"/>
            <person name="Wu L."/>
            <person name="Ma J."/>
        </authorList>
    </citation>
    <scope>NUCLEOTIDE SEQUENCE [LARGE SCALE GENOMIC DNA]</scope>
    <source>
        <strain evidence="5 6">WLHS5</strain>
    </source>
</reference>
<dbReference type="SUPFAM" id="SSF53474">
    <property type="entry name" value="alpha/beta-Hydrolases"/>
    <property type="match status" value="1"/>
</dbReference>
<evidence type="ECO:0000256" key="1">
    <source>
        <dbReference type="ARBA" id="ARBA00010515"/>
    </source>
</evidence>
<comment type="caution">
    <text evidence="5">The sequence shown here is derived from an EMBL/GenBank/DDBJ whole genome shotgun (WGS) entry which is preliminary data.</text>
</comment>
<feature type="region of interest" description="Disordered" evidence="3">
    <location>
        <begin position="1"/>
        <end position="23"/>
    </location>
</feature>
<keyword evidence="6" id="KW-1185">Reference proteome</keyword>
<accession>A0ABD5PRV1</accession>
<dbReference type="Gene3D" id="3.40.50.1820">
    <property type="entry name" value="alpha/beta hydrolase"/>
    <property type="match status" value="1"/>
</dbReference>
<evidence type="ECO:0000256" key="3">
    <source>
        <dbReference type="SAM" id="MobiDB-lite"/>
    </source>
</evidence>
<gene>
    <name evidence="5" type="ORF">ACFO5R_15000</name>
</gene>
<dbReference type="EMBL" id="JBHSFA010000007">
    <property type="protein sequence ID" value="MFC4543236.1"/>
    <property type="molecule type" value="Genomic_DNA"/>
</dbReference>
<protein>
    <submittedName>
        <fullName evidence="5">Alpha/beta hydrolase</fullName>
    </submittedName>
</protein>
<dbReference type="AlphaFoldDB" id="A0ABD5PRV1"/>
<dbReference type="PANTHER" id="PTHR48081:SF8">
    <property type="entry name" value="ALPHA_BETA HYDROLASE FOLD-3 DOMAIN-CONTAINING PROTEIN-RELATED"/>
    <property type="match status" value="1"/>
</dbReference>
<sequence>MTETPPGDSQAIDRARAAAEPHPEAQAVLDALEAMDAPSFADLTPEQARETMAAMFDRESDIAVARVEDRRIDGPAGEIPIRIHDPEPDRADGSRPAICYFHGGGWVVGSIDAADATCRKLATETGYPVVSVGYRLAPEHPFPAGLEDCYAALEWAADGVDDLGGDPDRLVLAGDSAGGTLATATSLLSARRDGPSVVYQVLFYPATGDATGTDSYEAFGDGYLLSTEESAWFRDHYFEREIDEANVFAAPRLASDRLLSALPPATIVTAGFDPLRDDGAAYADRLADAGVPVTYRNYPDMIHGFAGMLEPPVELEVAHEAHADVVTDLHDALE</sequence>
<comment type="similarity">
    <text evidence="1">Belongs to the 'GDXG' lipolytic enzyme family.</text>
</comment>